<dbReference type="Pfam" id="PF13473">
    <property type="entry name" value="Cupredoxin_1"/>
    <property type="match status" value="1"/>
</dbReference>
<comment type="similarity">
    <text evidence="2">Belongs to the EfeM/EfeO family.</text>
</comment>
<evidence type="ECO:0000256" key="2">
    <source>
        <dbReference type="ARBA" id="ARBA00005989"/>
    </source>
</evidence>
<comment type="subcellular location">
    <subcellularLocation>
        <location evidence="1">Periplasm</location>
    </subcellularLocation>
</comment>
<name>A0ABU0JEH6_9HYPH</name>
<dbReference type="PANTHER" id="PTHR39192">
    <property type="entry name" value="IRON UPTAKE SYSTEM COMPONENT EFEO"/>
    <property type="match status" value="1"/>
</dbReference>
<dbReference type="Proteomes" id="UP001242480">
    <property type="component" value="Unassembled WGS sequence"/>
</dbReference>
<keyword evidence="8" id="KW-1185">Reference proteome</keyword>
<accession>A0ABU0JEH6</accession>
<evidence type="ECO:0000313" key="8">
    <source>
        <dbReference type="Proteomes" id="UP001242480"/>
    </source>
</evidence>
<dbReference type="InterPro" id="IPR053377">
    <property type="entry name" value="Iron_uptake_EfeM/EfeO"/>
</dbReference>
<evidence type="ECO:0000259" key="5">
    <source>
        <dbReference type="Pfam" id="PF09375"/>
    </source>
</evidence>
<proteinExistence type="inferred from homology"/>
<dbReference type="InterPro" id="IPR050894">
    <property type="entry name" value="EfeM/EfeO_iron_uptake"/>
</dbReference>
<feature type="domain" description="Imelysin-like" evidence="5">
    <location>
        <begin position="150"/>
        <end position="345"/>
    </location>
</feature>
<protein>
    <submittedName>
        <fullName evidence="7">Iron uptake system component EfeO</fullName>
    </submittedName>
</protein>
<dbReference type="Gene3D" id="1.20.1420.20">
    <property type="entry name" value="M75 peptidase, HXXE motif"/>
    <property type="match status" value="1"/>
</dbReference>
<sequence>MSLQSSIRIGVGVVIVLAVAVSGLGVYAYFVKSRMRGEAADGGVPVAVTATACEPDALTAEAGRVDFAVTNRSERALEWEILDGVMVKEERENIAPGFTVKVGARLEPGTYAITCGLLGNPRGTLTVVAPRNKPVQAERPSLVQFIGPMAEYKVYVTTEGEALLAAVKALADAVGAGDLAAAQALYAPAHGRYEHIKPVAEMFGDLDAAVDAQAGNYAGGVGDPAFSGFHRLEYGLFERRSLDGLAPVAARLVADADALQAQAVGASVLPQKMAGGAASLLQRVAAGASAPPLSDIAASVEGAAEVASLFQPLTAKADQALGARIDAGFAALERDLAQHRPDGSLTDGERAGLRDRAAALAEDMGKLRDALGLD</sequence>
<dbReference type="Pfam" id="PF09375">
    <property type="entry name" value="Peptidase_M75"/>
    <property type="match status" value="1"/>
</dbReference>
<dbReference type="InterPro" id="IPR028096">
    <property type="entry name" value="EfeO_Cupredoxin"/>
</dbReference>
<evidence type="ECO:0000256" key="3">
    <source>
        <dbReference type="ARBA" id="ARBA00022729"/>
    </source>
</evidence>
<dbReference type="NCBIfam" id="NF041757">
    <property type="entry name" value="EfeO"/>
    <property type="match status" value="1"/>
</dbReference>
<dbReference type="CDD" id="cd14656">
    <property type="entry name" value="Imelysin-like_EfeO"/>
    <property type="match status" value="1"/>
</dbReference>
<feature type="domain" description="EfeO-type cupredoxin-like" evidence="6">
    <location>
        <begin position="36"/>
        <end position="127"/>
    </location>
</feature>
<organism evidence="7 8">
    <name type="scientific">Labrys wisconsinensis</name>
    <dbReference type="NCBI Taxonomy" id="425677"/>
    <lineage>
        <taxon>Bacteria</taxon>
        <taxon>Pseudomonadati</taxon>
        <taxon>Pseudomonadota</taxon>
        <taxon>Alphaproteobacteria</taxon>
        <taxon>Hyphomicrobiales</taxon>
        <taxon>Xanthobacteraceae</taxon>
        <taxon>Labrys</taxon>
    </lineage>
</organism>
<dbReference type="RefSeq" id="WP_307279856.1">
    <property type="nucleotide sequence ID" value="NZ_JAUSVX010000013.1"/>
</dbReference>
<dbReference type="PANTHER" id="PTHR39192:SF1">
    <property type="entry name" value="IRON UPTAKE SYSTEM COMPONENT EFEO"/>
    <property type="match status" value="1"/>
</dbReference>
<reference evidence="7 8" key="1">
    <citation type="submission" date="2023-07" db="EMBL/GenBank/DDBJ databases">
        <title>Genomic Encyclopedia of Type Strains, Phase IV (KMG-IV): sequencing the most valuable type-strain genomes for metagenomic binning, comparative biology and taxonomic classification.</title>
        <authorList>
            <person name="Goeker M."/>
        </authorList>
    </citation>
    <scope>NUCLEOTIDE SEQUENCE [LARGE SCALE GENOMIC DNA]</scope>
    <source>
        <strain evidence="7 8">DSM 19619</strain>
    </source>
</reference>
<dbReference type="InterPro" id="IPR038352">
    <property type="entry name" value="Imelysin_sf"/>
</dbReference>
<dbReference type="NCBIfam" id="NF007697">
    <property type="entry name" value="PRK10378.1"/>
    <property type="match status" value="1"/>
</dbReference>
<evidence type="ECO:0000256" key="1">
    <source>
        <dbReference type="ARBA" id="ARBA00004418"/>
    </source>
</evidence>
<dbReference type="EMBL" id="JAUSVX010000013">
    <property type="protein sequence ID" value="MDQ0472683.1"/>
    <property type="molecule type" value="Genomic_DNA"/>
</dbReference>
<evidence type="ECO:0000259" key="6">
    <source>
        <dbReference type="Pfam" id="PF13473"/>
    </source>
</evidence>
<dbReference type="InterPro" id="IPR018976">
    <property type="entry name" value="Imelysin-like"/>
</dbReference>
<keyword evidence="4" id="KW-0472">Membrane</keyword>
<feature type="transmembrane region" description="Helical" evidence="4">
    <location>
        <begin position="6"/>
        <end position="30"/>
    </location>
</feature>
<keyword evidence="4" id="KW-0812">Transmembrane</keyword>
<gene>
    <name evidence="7" type="ORF">QO011_005713</name>
</gene>
<dbReference type="InterPro" id="IPR034981">
    <property type="entry name" value="Imelysin-like_EfeO/Algp7"/>
</dbReference>
<keyword evidence="3" id="KW-0732">Signal</keyword>
<evidence type="ECO:0000256" key="4">
    <source>
        <dbReference type="SAM" id="Phobius"/>
    </source>
</evidence>
<evidence type="ECO:0000313" key="7">
    <source>
        <dbReference type="EMBL" id="MDQ0472683.1"/>
    </source>
</evidence>
<comment type="caution">
    <text evidence="7">The sequence shown here is derived from an EMBL/GenBank/DDBJ whole genome shotgun (WGS) entry which is preliminary data.</text>
</comment>
<keyword evidence="4" id="KW-1133">Transmembrane helix</keyword>